<dbReference type="GO" id="GO:0016787">
    <property type="term" value="F:hydrolase activity"/>
    <property type="evidence" value="ECO:0007669"/>
    <property type="project" value="UniProtKB-KW"/>
</dbReference>
<name>A0A2N9FH55_FAGSY</name>
<dbReference type="InterPro" id="IPR027806">
    <property type="entry name" value="HARBI1_dom"/>
</dbReference>
<evidence type="ECO:0000259" key="10">
    <source>
        <dbReference type="Pfam" id="PF26138"/>
    </source>
</evidence>
<proteinExistence type="inferred from homology"/>
<dbReference type="AlphaFoldDB" id="A0A2N9FH55"/>
<comment type="similarity">
    <text evidence="3">Belongs to the HARBI1 family.</text>
</comment>
<keyword evidence="7" id="KW-0539">Nucleus</keyword>
<dbReference type="Pfam" id="PF13359">
    <property type="entry name" value="DDE_Tnp_4"/>
    <property type="match status" value="1"/>
</dbReference>
<accession>A0A2N9FH55</accession>
<dbReference type="GO" id="GO:0046872">
    <property type="term" value="F:metal ion binding"/>
    <property type="evidence" value="ECO:0007669"/>
    <property type="project" value="UniProtKB-KW"/>
</dbReference>
<dbReference type="InterPro" id="IPR045249">
    <property type="entry name" value="HARBI1-like"/>
</dbReference>
<dbReference type="PANTHER" id="PTHR22930">
    <property type="match status" value="1"/>
</dbReference>
<dbReference type="InterPro" id="IPR058353">
    <property type="entry name" value="DUF8040"/>
</dbReference>
<gene>
    <name evidence="11" type="ORF">FSB_LOCUS14006</name>
</gene>
<dbReference type="GO" id="GO:0005634">
    <property type="term" value="C:nucleus"/>
    <property type="evidence" value="ECO:0007669"/>
    <property type="project" value="UniProtKB-SubCell"/>
</dbReference>
<keyword evidence="4" id="KW-0540">Nuclease</keyword>
<evidence type="ECO:0000256" key="2">
    <source>
        <dbReference type="ARBA" id="ARBA00004123"/>
    </source>
</evidence>
<feature type="compositionally biased region" description="Polar residues" evidence="8">
    <location>
        <begin position="137"/>
        <end position="153"/>
    </location>
</feature>
<dbReference type="PANTHER" id="PTHR22930:SF221">
    <property type="entry name" value="NUCLEASE HARBI1"/>
    <property type="match status" value="1"/>
</dbReference>
<protein>
    <submittedName>
        <fullName evidence="11">Uncharacterized protein</fullName>
    </submittedName>
</protein>
<feature type="region of interest" description="Disordered" evidence="8">
    <location>
        <begin position="136"/>
        <end position="162"/>
    </location>
</feature>
<evidence type="ECO:0000256" key="6">
    <source>
        <dbReference type="ARBA" id="ARBA00022801"/>
    </source>
</evidence>
<evidence type="ECO:0000256" key="1">
    <source>
        <dbReference type="ARBA" id="ARBA00001968"/>
    </source>
</evidence>
<evidence type="ECO:0000256" key="7">
    <source>
        <dbReference type="ARBA" id="ARBA00023242"/>
    </source>
</evidence>
<feature type="domain" description="DDE Tnp4" evidence="9">
    <location>
        <begin position="227"/>
        <end position="335"/>
    </location>
</feature>
<organism evidence="11">
    <name type="scientific">Fagus sylvatica</name>
    <name type="common">Beechnut</name>
    <dbReference type="NCBI Taxonomy" id="28930"/>
    <lineage>
        <taxon>Eukaryota</taxon>
        <taxon>Viridiplantae</taxon>
        <taxon>Streptophyta</taxon>
        <taxon>Embryophyta</taxon>
        <taxon>Tracheophyta</taxon>
        <taxon>Spermatophyta</taxon>
        <taxon>Magnoliopsida</taxon>
        <taxon>eudicotyledons</taxon>
        <taxon>Gunneridae</taxon>
        <taxon>Pentapetalae</taxon>
        <taxon>rosids</taxon>
        <taxon>fabids</taxon>
        <taxon>Fagales</taxon>
        <taxon>Fagaceae</taxon>
        <taxon>Fagus</taxon>
    </lineage>
</organism>
<sequence length="387" mass="44260">MTRLDLYLSRIGGLGVYRWSSRSVQGSVRRLDGGIGATVGSVLLCNRCSGWLGTGWAREKASRGEKESREEAFVKGSAQYMNALLLFRDPINRETWMTVDSSLRVNWLDFMRTTTSTQPPIPLYFPSSSGCYHPSYVTPNTEPYQENSGAQQRQDGHEGHSHRNRVLQDRFQHSGETISRHFNDVLLALAKLSTDLIKPHTPLTEIPIHIRDKPKYYPYFKDCVGAIDGTHISAWVPSQLQIPYRGRKSMCTQNVMAVCDFDMRFTFVNAGWEGTAHDSKILLHCVRNRALNFPHAPRGKYYVVDAGYPNMVGFLSPYKETRYHIPDFQRGGRAVGKEEMYNHDENHTEDEDEAATTHDDVSGVDNREIRIMHQEREKIANMIWNDR</sequence>
<evidence type="ECO:0000256" key="5">
    <source>
        <dbReference type="ARBA" id="ARBA00022723"/>
    </source>
</evidence>
<feature type="domain" description="DUF8040" evidence="10">
    <location>
        <begin position="159"/>
        <end position="190"/>
    </location>
</feature>
<dbReference type="EMBL" id="OIVN01000826">
    <property type="protein sequence ID" value="SPC86124.1"/>
    <property type="molecule type" value="Genomic_DNA"/>
</dbReference>
<evidence type="ECO:0000259" key="9">
    <source>
        <dbReference type="Pfam" id="PF13359"/>
    </source>
</evidence>
<evidence type="ECO:0000256" key="8">
    <source>
        <dbReference type="SAM" id="MobiDB-lite"/>
    </source>
</evidence>
<dbReference type="GO" id="GO:0004518">
    <property type="term" value="F:nuclease activity"/>
    <property type="evidence" value="ECO:0007669"/>
    <property type="project" value="UniProtKB-KW"/>
</dbReference>
<comment type="subcellular location">
    <subcellularLocation>
        <location evidence="2">Nucleus</location>
    </subcellularLocation>
</comment>
<dbReference type="Pfam" id="PF26138">
    <property type="entry name" value="DUF8040"/>
    <property type="match status" value="1"/>
</dbReference>
<evidence type="ECO:0000256" key="4">
    <source>
        <dbReference type="ARBA" id="ARBA00022722"/>
    </source>
</evidence>
<evidence type="ECO:0000256" key="3">
    <source>
        <dbReference type="ARBA" id="ARBA00006958"/>
    </source>
</evidence>
<reference evidence="11" key="1">
    <citation type="submission" date="2018-02" db="EMBL/GenBank/DDBJ databases">
        <authorList>
            <person name="Cohen D.B."/>
            <person name="Kent A.D."/>
        </authorList>
    </citation>
    <scope>NUCLEOTIDE SEQUENCE</scope>
</reference>
<evidence type="ECO:0000313" key="11">
    <source>
        <dbReference type="EMBL" id="SPC86124.1"/>
    </source>
</evidence>
<keyword evidence="6" id="KW-0378">Hydrolase</keyword>
<comment type="cofactor">
    <cofactor evidence="1">
        <name>a divalent metal cation</name>
        <dbReference type="ChEBI" id="CHEBI:60240"/>
    </cofactor>
</comment>
<keyword evidence="5" id="KW-0479">Metal-binding</keyword>